<gene>
    <name evidence="2" type="ORF">WNY77_20330</name>
</gene>
<dbReference type="EMBL" id="JBBMQS010000018">
    <property type="protein sequence ID" value="MEM5499769.1"/>
    <property type="molecule type" value="Genomic_DNA"/>
</dbReference>
<keyword evidence="1" id="KW-0812">Transmembrane</keyword>
<sequence>MGKVFVNDMINTQMTNIGMTNLTTSCIDITNNESVSKRFGALFKFANIILSVSLTLLIICIAVSYPLSHLFSMLLQVASHLMIIVSASVLKVAYVVRCIAQYEQHKQHKRVL</sequence>
<dbReference type="PROSITE" id="PS51257">
    <property type="entry name" value="PROKAR_LIPOPROTEIN"/>
    <property type="match status" value="1"/>
</dbReference>
<protein>
    <recommendedName>
        <fullName evidence="4">Orphan protein</fullName>
    </recommendedName>
</protein>
<organism evidence="2 3">
    <name type="scientific">Paraglaciecola mesophila</name>
    <dbReference type="NCBI Taxonomy" id="197222"/>
    <lineage>
        <taxon>Bacteria</taxon>
        <taxon>Pseudomonadati</taxon>
        <taxon>Pseudomonadota</taxon>
        <taxon>Gammaproteobacteria</taxon>
        <taxon>Alteromonadales</taxon>
        <taxon>Alteromonadaceae</taxon>
        <taxon>Paraglaciecola</taxon>
    </lineage>
</organism>
<name>A0ABU9T1Y7_9ALTE</name>
<dbReference type="Proteomes" id="UP001461163">
    <property type="component" value="Unassembled WGS sequence"/>
</dbReference>
<evidence type="ECO:0000313" key="2">
    <source>
        <dbReference type="EMBL" id="MEM5499769.1"/>
    </source>
</evidence>
<dbReference type="RefSeq" id="WP_342882781.1">
    <property type="nucleotide sequence ID" value="NZ_JBBMQS010000018.1"/>
</dbReference>
<keyword evidence="1" id="KW-1133">Transmembrane helix</keyword>
<comment type="caution">
    <text evidence="2">The sequence shown here is derived from an EMBL/GenBank/DDBJ whole genome shotgun (WGS) entry which is preliminary data.</text>
</comment>
<reference evidence="2 3" key="1">
    <citation type="submission" date="2024-03" db="EMBL/GenBank/DDBJ databases">
        <title>Community enrichment and isolation of bacterial strains for fucoidan degradation.</title>
        <authorList>
            <person name="Sichert A."/>
        </authorList>
    </citation>
    <scope>NUCLEOTIDE SEQUENCE [LARGE SCALE GENOMIC DNA]</scope>
    <source>
        <strain evidence="2 3">AS12</strain>
    </source>
</reference>
<evidence type="ECO:0000313" key="3">
    <source>
        <dbReference type="Proteomes" id="UP001461163"/>
    </source>
</evidence>
<feature type="transmembrane region" description="Helical" evidence="1">
    <location>
        <begin position="45"/>
        <end position="65"/>
    </location>
</feature>
<accession>A0ABU9T1Y7</accession>
<evidence type="ECO:0000256" key="1">
    <source>
        <dbReference type="SAM" id="Phobius"/>
    </source>
</evidence>
<evidence type="ECO:0008006" key="4">
    <source>
        <dbReference type="Google" id="ProtNLM"/>
    </source>
</evidence>
<keyword evidence="1" id="KW-0472">Membrane</keyword>
<feature type="transmembrane region" description="Helical" evidence="1">
    <location>
        <begin position="77"/>
        <end position="100"/>
    </location>
</feature>
<proteinExistence type="predicted"/>
<keyword evidence="3" id="KW-1185">Reference proteome</keyword>